<dbReference type="PATRIC" id="fig|1227495.3.peg.107"/>
<name>L9ZDT9_9EURY</name>
<dbReference type="InterPro" id="IPR002020">
    <property type="entry name" value="Citrate_synthase"/>
</dbReference>
<evidence type="ECO:0000256" key="1">
    <source>
        <dbReference type="SAM" id="Phobius"/>
    </source>
</evidence>
<proteinExistence type="predicted"/>
<dbReference type="SUPFAM" id="SSF48256">
    <property type="entry name" value="Citrate synthase"/>
    <property type="match status" value="1"/>
</dbReference>
<dbReference type="InterPro" id="IPR016142">
    <property type="entry name" value="Citrate_synth-like_lrg_a-sub"/>
</dbReference>
<reference evidence="2 3" key="1">
    <citation type="journal article" date="2014" name="PLoS Genet.">
        <title>Phylogenetically driven sequencing of extremely halophilic archaea reveals strategies for static and dynamic osmo-response.</title>
        <authorList>
            <person name="Becker E.A."/>
            <person name="Seitzer P.M."/>
            <person name="Tritt A."/>
            <person name="Larsen D."/>
            <person name="Krusor M."/>
            <person name="Yao A.I."/>
            <person name="Wu D."/>
            <person name="Madern D."/>
            <person name="Eisen J.A."/>
            <person name="Darling A.E."/>
            <person name="Facciotti M.T."/>
        </authorList>
    </citation>
    <scope>NUCLEOTIDE SEQUENCE [LARGE SCALE GENOMIC DNA]</scope>
    <source>
        <strain evidence="2 3">DSM 3751</strain>
    </source>
</reference>
<protein>
    <submittedName>
        <fullName evidence="2">Citrate synthase</fullName>
    </submittedName>
</protein>
<dbReference type="Gene3D" id="1.10.580.10">
    <property type="entry name" value="Citrate Synthase, domain 1"/>
    <property type="match status" value="1"/>
</dbReference>
<keyword evidence="1" id="KW-1133">Transmembrane helix</keyword>
<organism evidence="2 3">
    <name type="scientific">Natrinema pallidum DSM 3751</name>
    <dbReference type="NCBI Taxonomy" id="1227495"/>
    <lineage>
        <taxon>Archaea</taxon>
        <taxon>Methanobacteriati</taxon>
        <taxon>Methanobacteriota</taxon>
        <taxon>Stenosarchaea group</taxon>
        <taxon>Halobacteria</taxon>
        <taxon>Halobacteriales</taxon>
        <taxon>Natrialbaceae</taxon>
        <taxon>Natrinema</taxon>
    </lineage>
</organism>
<dbReference type="GO" id="GO:0006099">
    <property type="term" value="P:tricarboxylic acid cycle"/>
    <property type="evidence" value="ECO:0007669"/>
    <property type="project" value="TreeGrafter"/>
</dbReference>
<dbReference type="eggNOG" id="arCOG04237">
    <property type="taxonomic scope" value="Archaea"/>
</dbReference>
<dbReference type="PANTHER" id="PTHR11739">
    <property type="entry name" value="CITRATE SYNTHASE"/>
    <property type="match status" value="1"/>
</dbReference>
<dbReference type="PANTHER" id="PTHR11739:SF23">
    <property type="entry name" value="CITRATE SYNTHASE 2-RELATED"/>
    <property type="match status" value="1"/>
</dbReference>
<keyword evidence="1" id="KW-0812">Transmembrane</keyword>
<dbReference type="Pfam" id="PF00285">
    <property type="entry name" value="Citrate_synt"/>
    <property type="match status" value="1"/>
</dbReference>
<dbReference type="GO" id="GO:0046912">
    <property type="term" value="F:acyltransferase activity, acyl groups converted into alkyl on transfer"/>
    <property type="evidence" value="ECO:0007669"/>
    <property type="project" value="InterPro"/>
</dbReference>
<evidence type="ECO:0000313" key="3">
    <source>
        <dbReference type="Proteomes" id="UP000011618"/>
    </source>
</evidence>
<dbReference type="InterPro" id="IPR036969">
    <property type="entry name" value="Citrate_synthase_sf"/>
</dbReference>
<dbReference type="GO" id="GO:0005975">
    <property type="term" value="P:carbohydrate metabolic process"/>
    <property type="evidence" value="ECO:0007669"/>
    <property type="project" value="TreeGrafter"/>
</dbReference>
<dbReference type="Proteomes" id="UP000011618">
    <property type="component" value="Unassembled WGS sequence"/>
</dbReference>
<accession>L9ZDT9</accession>
<feature type="transmembrane region" description="Helical" evidence="1">
    <location>
        <begin position="12"/>
        <end position="31"/>
    </location>
</feature>
<dbReference type="EMBL" id="AOII01000010">
    <property type="protein sequence ID" value="ELY83343.1"/>
    <property type="molecule type" value="Genomic_DNA"/>
</dbReference>
<dbReference type="Gene3D" id="1.10.230.10">
    <property type="entry name" value="Cytochrome P450-Terp, domain 2"/>
    <property type="match status" value="1"/>
</dbReference>
<gene>
    <name evidence="2" type="ORF">C487_00595</name>
</gene>
<comment type="caution">
    <text evidence="2">The sequence shown here is derived from an EMBL/GenBank/DDBJ whole genome shotgun (WGS) entry which is preliminary data.</text>
</comment>
<evidence type="ECO:0000313" key="2">
    <source>
        <dbReference type="EMBL" id="ELY83343.1"/>
    </source>
</evidence>
<dbReference type="GO" id="GO:0005829">
    <property type="term" value="C:cytosol"/>
    <property type="evidence" value="ECO:0007669"/>
    <property type="project" value="TreeGrafter"/>
</dbReference>
<keyword evidence="1" id="KW-0472">Membrane</keyword>
<dbReference type="AlphaFoldDB" id="L9ZDT9"/>
<dbReference type="InterPro" id="IPR016143">
    <property type="entry name" value="Citrate_synth-like_sm_a-sub"/>
</dbReference>
<sequence>MISSPSSARVAGTVSGVAGIGIFALAVDALADHKSDRRLETNVEFYTATLLDGVGLPQALFTATFGVSRVGSWMAHCLEQRADNRLIRPVSRYVGDRDRTWTPVSDR</sequence>